<name>A0A9W7QFA0_BACCE</name>
<feature type="domain" description="Carrier" evidence="9">
    <location>
        <begin position="1422"/>
        <end position="1497"/>
    </location>
</feature>
<comment type="function">
    <text evidence="1">Involved in some intermediate steps for the synthesis of the antibiotic polyketide bacillaene which is involved in secondary metabolism.</text>
</comment>
<dbReference type="InterPro" id="IPR042099">
    <property type="entry name" value="ANL_N_sf"/>
</dbReference>
<evidence type="ECO:0000256" key="7">
    <source>
        <dbReference type="ARBA" id="ARBA00022741"/>
    </source>
</evidence>
<dbReference type="InterPro" id="IPR020841">
    <property type="entry name" value="PKS_Beta-ketoAc_synthase_dom"/>
</dbReference>
<dbReference type="RefSeq" id="WP_151521941.1">
    <property type="nucleotide sequence ID" value="NZ_WBPL01000015.1"/>
</dbReference>
<gene>
    <name evidence="11" type="ORF">F8172_14855</name>
</gene>
<dbReference type="Pfam" id="PF16197">
    <property type="entry name" value="KAsynt_C_assoc"/>
    <property type="match status" value="1"/>
</dbReference>
<dbReference type="Proteomes" id="UP000475765">
    <property type="component" value="Unassembled WGS sequence"/>
</dbReference>
<dbReference type="InterPro" id="IPR014030">
    <property type="entry name" value="Ketoacyl_synth_N"/>
</dbReference>
<dbReference type="PANTHER" id="PTHR43775:SF37">
    <property type="entry name" value="SI:DKEY-61P9.11"/>
    <property type="match status" value="1"/>
</dbReference>
<dbReference type="Pfam" id="PF00550">
    <property type="entry name" value="PP-binding"/>
    <property type="match status" value="2"/>
</dbReference>
<dbReference type="InterPro" id="IPR020845">
    <property type="entry name" value="AMP-binding_CS"/>
</dbReference>
<reference evidence="11 12" key="1">
    <citation type="submission" date="2019-10" db="EMBL/GenBank/DDBJ databases">
        <title>Bacillus from the desert of Cuatro Cinegas, Coahuila.</title>
        <authorList>
            <person name="Olmedo-Alvarez G."/>
            <person name="Saldana S."/>
            <person name="Barcelo D."/>
        </authorList>
    </citation>
    <scope>NUCLEOTIDE SEQUENCE [LARGE SCALE GENOMIC DNA]</scope>
    <source>
        <strain evidence="11 12">CH417_13T</strain>
    </source>
</reference>
<comment type="similarity">
    <text evidence="3">Belongs to the ATP-dependent AMP-binding enzyme family.</text>
</comment>
<evidence type="ECO:0000256" key="2">
    <source>
        <dbReference type="ARBA" id="ARBA00004789"/>
    </source>
</evidence>
<dbReference type="InterPro" id="IPR045851">
    <property type="entry name" value="AMP-bd_C_sf"/>
</dbReference>
<dbReference type="GO" id="GO:0005886">
    <property type="term" value="C:plasma membrane"/>
    <property type="evidence" value="ECO:0007669"/>
    <property type="project" value="TreeGrafter"/>
</dbReference>
<dbReference type="SMART" id="SM00823">
    <property type="entry name" value="PKS_PP"/>
    <property type="match status" value="2"/>
</dbReference>
<dbReference type="Pfam" id="PF02801">
    <property type="entry name" value="Ketoacyl-synt_C"/>
    <property type="match status" value="1"/>
</dbReference>
<dbReference type="PROSITE" id="PS50075">
    <property type="entry name" value="CARRIER"/>
    <property type="match status" value="2"/>
</dbReference>
<keyword evidence="5" id="KW-0597">Phosphoprotein</keyword>
<keyword evidence="8" id="KW-0067">ATP-binding</keyword>
<dbReference type="PROSITE" id="PS00606">
    <property type="entry name" value="KS3_1"/>
    <property type="match status" value="1"/>
</dbReference>
<evidence type="ECO:0000256" key="5">
    <source>
        <dbReference type="ARBA" id="ARBA00022553"/>
    </source>
</evidence>
<evidence type="ECO:0000256" key="1">
    <source>
        <dbReference type="ARBA" id="ARBA00003299"/>
    </source>
</evidence>
<dbReference type="Pfam" id="PF00109">
    <property type="entry name" value="ketoacyl-synt"/>
    <property type="match status" value="1"/>
</dbReference>
<dbReference type="InterPro" id="IPR018201">
    <property type="entry name" value="Ketoacyl_synth_AS"/>
</dbReference>
<dbReference type="GO" id="GO:0005524">
    <property type="term" value="F:ATP binding"/>
    <property type="evidence" value="ECO:0007669"/>
    <property type="project" value="UniProtKB-KW"/>
</dbReference>
<comment type="pathway">
    <text evidence="2">Antibiotic biosynthesis; bacillaene biosynthesis.</text>
</comment>
<dbReference type="CDD" id="cd05930">
    <property type="entry name" value="A_NRPS"/>
    <property type="match status" value="1"/>
</dbReference>
<dbReference type="Pfam" id="PF00501">
    <property type="entry name" value="AMP-binding"/>
    <property type="match status" value="1"/>
</dbReference>
<dbReference type="PANTHER" id="PTHR43775">
    <property type="entry name" value="FATTY ACID SYNTHASE"/>
    <property type="match status" value="1"/>
</dbReference>
<dbReference type="InterPro" id="IPR000873">
    <property type="entry name" value="AMP-dep_synth/lig_dom"/>
</dbReference>
<dbReference type="InterPro" id="IPR036736">
    <property type="entry name" value="ACP-like_sf"/>
</dbReference>
<dbReference type="GO" id="GO:0031177">
    <property type="term" value="F:phosphopantetheine binding"/>
    <property type="evidence" value="ECO:0007669"/>
    <property type="project" value="InterPro"/>
</dbReference>
<dbReference type="PROSITE" id="PS00455">
    <property type="entry name" value="AMP_BINDING"/>
    <property type="match status" value="1"/>
</dbReference>
<sequence>MLRSKSLNYNRFNSKWSSEDEVSIEIQPIIDYCDALQTSLEEFITTVHLMMLNKYTNEDSIYTDLYHLNSTSHCYLEIKKGTHFNKLINQLAHSQNSNDLSYTFVAEKEISQDVLNNYQYIMGISFEVTDKDIKLKLYFQNPLIPQWYAKQYLQHFLLLLNEILKEDNRALDTINWNTDMDIKEIESFCNGPRIVFDFQTKLDEIFSRVATENSNSIAVVGYEGSNKISFTYKELNDRVNALALELKDLNVIENDPVVVHMERGIGVIISLLAIFKVGGVYIPIDTTYPEDYINYIIKDTGAKVIIRNTTNTMIKLGKTKILYLDIIKKPKNCYIEINNHCKTEDPCMVMYTSGSTGKPKGVVHSQRQIINRLYWMWNDYPFDSEDRIAQRSPINVMPSIWELIGGLLHGRTTVVIPDAVNRNPTQFLDYVVEHQITFMTITPTIMNLLVNAAHKAKRVPSFKLIIVGGEFLEASLFQRFMETFKVSCIVNDFGATETNTIFHTQPTINSRQELDTPFRPITNVSAYIFDENIKLLPFGIEGEIYIAGPNLALEYLNLQDITKDRFVYWTNSNGEKVRVYGTGDMGYLLPDGSFYITGRKYHQVKINGMKVELGEVEKTIIQLEEVCDCVVVEKKLSTEKIILEAYIVKANENLTKKELLNHISAKLPSYMVPKYIEFIEAIERLPNGKKNRKAYQQQDKKTLPENWKSDEIESIKSQVTQIAVEILERNIESIAVAEEFSYIGFDSISIIQFSEKVSEFFDINIAVVDLFNYPTIAKISDFISQSRTNAYKEIVNNDHQVEKQVNNTNYLAIIGMSGRFPGAEDINIFWDNLCQGKCCIKEIPIQKWDAQEYYDPDPSRVGKSYSKWGGFLEDIDTFDPLFFNISPEEAKNMDPQQRLCLMESYRALEDAGYSSEKLVSQQVGVFIGARQGDYKELISAEKIPPNSNTVLGNDLALLAARISYFHDFTGPSLVVDTACSSSLTALHLACQSLKLEESDVALVGGVCITNHPNFYIGTSKMNIFSPSGECRAFDNKADGFVHGEGVAFIVVKPLERAIRDKDRIYSVICGTAINQDGHSNGITAPNGEMQTKLQTSLYKKLNINPSSIGYIEAHGTGTKLGDHIELNSLLRTYENYTNEKHICALGSVKPNIGHLTAAAGISGLIKSVLCLYKRELVPSIHYKEQSDMINLENSPFYINTLWKPWVSKDGGPLRAAINSFGIGGTNVHCVLEEPPRVINYQKDQKPYYLIPISAKTDESLNAQIKKFKEWLQCNKTRELISDLSFTLLRGRDIHEKGWVFIVNDMQDLENKLNLLDENDPSSIYFEKEKSSDEYFIEDYEIKDLYSKLFAQKEYKITLRKLANYLIKNKEIELEQLFKLENVKTISAPQYVFRKERYWINTELKNPYDDRTNQKISRKTYVNQNDSIFDQVKAILCEILGMEDLDSNKDLEFYGFSSVKAIDFKYRIEKMLNTEVSVPELIQHTSLKSISDYIVELTAHVSRQEQSDEFYSNELNIDNMTESELIELLALLEK</sequence>
<dbReference type="SUPFAM" id="SSF47336">
    <property type="entry name" value="ACP-like"/>
    <property type="match status" value="2"/>
</dbReference>
<dbReference type="InterPro" id="IPR014031">
    <property type="entry name" value="Ketoacyl_synth_C"/>
</dbReference>
<dbReference type="FunFam" id="3.40.47.10:FF:000019">
    <property type="entry name" value="Polyketide synthase type I"/>
    <property type="match status" value="1"/>
</dbReference>
<dbReference type="InterPro" id="IPR009081">
    <property type="entry name" value="PP-bd_ACP"/>
</dbReference>
<dbReference type="Gene3D" id="1.10.1200.10">
    <property type="entry name" value="ACP-like"/>
    <property type="match status" value="2"/>
</dbReference>
<dbReference type="Gene3D" id="1.10.1240.100">
    <property type="match status" value="1"/>
</dbReference>
<dbReference type="EMBL" id="WBPP01000017">
    <property type="protein sequence ID" value="KAB2395351.1"/>
    <property type="molecule type" value="Genomic_DNA"/>
</dbReference>
<evidence type="ECO:0000256" key="3">
    <source>
        <dbReference type="ARBA" id="ARBA00006432"/>
    </source>
</evidence>
<feature type="domain" description="Ketosynthase family 3 (KS3)" evidence="10">
    <location>
        <begin position="808"/>
        <end position="1233"/>
    </location>
</feature>
<feature type="domain" description="Carrier" evidence="9">
    <location>
        <begin position="710"/>
        <end position="787"/>
    </location>
</feature>
<protein>
    <submittedName>
        <fullName evidence="11">Amino acid adenylation domain-containing protein</fullName>
    </submittedName>
</protein>
<dbReference type="Gene3D" id="3.40.47.10">
    <property type="match status" value="1"/>
</dbReference>
<accession>A0A9W7QFA0</accession>
<dbReference type="GO" id="GO:0004312">
    <property type="term" value="F:fatty acid synthase activity"/>
    <property type="evidence" value="ECO:0007669"/>
    <property type="project" value="TreeGrafter"/>
</dbReference>
<keyword evidence="6" id="KW-0808">Transferase</keyword>
<proteinExistence type="inferred from homology"/>
<evidence type="ECO:0000313" key="11">
    <source>
        <dbReference type="EMBL" id="KAB2395351.1"/>
    </source>
</evidence>
<dbReference type="SUPFAM" id="SSF56801">
    <property type="entry name" value="Acetyl-CoA synthetase-like"/>
    <property type="match status" value="1"/>
</dbReference>
<dbReference type="Gene3D" id="3.30.300.30">
    <property type="match status" value="1"/>
</dbReference>
<dbReference type="Gene3D" id="3.40.50.12780">
    <property type="entry name" value="N-terminal domain of ligase-like"/>
    <property type="match status" value="1"/>
</dbReference>
<dbReference type="GO" id="GO:0006633">
    <property type="term" value="P:fatty acid biosynthetic process"/>
    <property type="evidence" value="ECO:0007669"/>
    <property type="project" value="InterPro"/>
</dbReference>
<dbReference type="InterPro" id="IPR016039">
    <property type="entry name" value="Thiolase-like"/>
</dbReference>
<dbReference type="InterPro" id="IPR010071">
    <property type="entry name" value="AA_adenyl_dom"/>
</dbReference>
<keyword evidence="7" id="KW-0547">Nucleotide-binding</keyword>
<dbReference type="PROSITE" id="PS52004">
    <property type="entry name" value="KS3_2"/>
    <property type="match status" value="1"/>
</dbReference>
<evidence type="ECO:0000259" key="10">
    <source>
        <dbReference type="PROSITE" id="PS52004"/>
    </source>
</evidence>
<evidence type="ECO:0000256" key="6">
    <source>
        <dbReference type="ARBA" id="ARBA00022679"/>
    </source>
</evidence>
<dbReference type="SMART" id="SM00825">
    <property type="entry name" value="PKS_KS"/>
    <property type="match status" value="1"/>
</dbReference>
<evidence type="ECO:0000256" key="8">
    <source>
        <dbReference type="ARBA" id="ARBA00022840"/>
    </source>
</evidence>
<organism evidence="11 12">
    <name type="scientific">Bacillus cereus</name>
    <dbReference type="NCBI Taxonomy" id="1396"/>
    <lineage>
        <taxon>Bacteria</taxon>
        <taxon>Bacillati</taxon>
        <taxon>Bacillota</taxon>
        <taxon>Bacilli</taxon>
        <taxon>Bacillales</taxon>
        <taxon>Bacillaceae</taxon>
        <taxon>Bacillus</taxon>
        <taxon>Bacillus cereus group</taxon>
    </lineage>
</organism>
<dbReference type="GO" id="GO:0005737">
    <property type="term" value="C:cytoplasm"/>
    <property type="evidence" value="ECO:0007669"/>
    <property type="project" value="TreeGrafter"/>
</dbReference>
<dbReference type="SUPFAM" id="SSF53901">
    <property type="entry name" value="Thiolase-like"/>
    <property type="match status" value="1"/>
</dbReference>
<dbReference type="InterPro" id="IPR025110">
    <property type="entry name" value="AMP-bd_C"/>
</dbReference>
<keyword evidence="4" id="KW-0596">Phosphopantetheine</keyword>
<evidence type="ECO:0000256" key="4">
    <source>
        <dbReference type="ARBA" id="ARBA00022450"/>
    </source>
</evidence>
<dbReference type="InterPro" id="IPR020806">
    <property type="entry name" value="PKS_PP-bd"/>
</dbReference>
<evidence type="ECO:0000259" key="9">
    <source>
        <dbReference type="PROSITE" id="PS50075"/>
    </source>
</evidence>
<dbReference type="NCBIfam" id="TIGR01733">
    <property type="entry name" value="AA-adenyl-dom"/>
    <property type="match status" value="1"/>
</dbReference>
<dbReference type="InterPro" id="IPR050091">
    <property type="entry name" value="PKS_NRPS_Biosynth_Enz"/>
</dbReference>
<dbReference type="Pfam" id="PF13193">
    <property type="entry name" value="AMP-binding_C"/>
    <property type="match status" value="1"/>
</dbReference>
<dbReference type="InterPro" id="IPR032821">
    <property type="entry name" value="PKS_assoc"/>
</dbReference>
<evidence type="ECO:0000313" key="12">
    <source>
        <dbReference type="Proteomes" id="UP000475765"/>
    </source>
</evidence>
<comment type="caution">
    <text evidence="11">The sequence shown here is derived from an EMBL/GenBank/DDBJ whole genome shotgun (WGS) entry which is preliminary data.</text>
</comment>
<dbReference type="GO" id="GO:0004315">
    <property type="term" value="F:3-oxoacyl-[acyl-carrier-protein] synthase activity"/>
    <property type="evidence" value="ECO:0007669"/>
    <property type="project" value="InterPro"/>
</dbReference>
<dbReference type="GO" id="GO:0071770">
    <property type="term" value="P:DIM/DIP cell wall layer assembly"/>
    <property type="evidence" value="ECO:0007669"/>
    <property type="project" value="TreeGrafter"/>
</dbReference>
<dbReference type="CDD" id="cd00833">
    <property type="entry name" value="PKS"/>
    <property type="match status" value="1"/>
</dbReference>